<sequence>MKIITNHILWNCGPPGIYARFADFDRDGNIIERGICEKYGAFKYMKSSRRIGEIIPNIIIETNIGLLTNLKIISVTGFLNKRLKENL</sequence>
<organism evidence="1">
    <name type="scientific">marine sediment metagenome</name>
    <dbReference type="NCBI Taxonomy" id="412755"/>
    <lineage>
        <taxon>unclassified sequences</taxon>
        <taxon>metagenomes</taxon>
        <taxon>ecological metagenomes</taxon>
    </lineage>
</organism>
<gene>
    <name evidence="1" type="ORF">LCGC14_0342150</name>
</gene>
<proteinExistence type="predicted"/>
<dbReference type="EMBL" id="LAZR01000251">
    <property type="protein sequence ID" value="KKN79198.1"/>
    <property type="molecule type" value="Genomic_DNA"/>
</dbReference>
<name>A0A0F9WL01_9ZZZZ</name>
<dbReference type="AlphaFoldDB" id="A0A0F9WL01"/>
<accession>A0A0F9WL01</accession>
<protein>
    <submittedName>
        <fullName evidence="1">Uncharacterized protein</fullName>
    </submittedName>
</protein>
<reference evidence="1" key="1">
    <citation type="journal article" date="2015" name="Nature">
        <title>Complex archaea that bridge the gap between prokaryotes and eukaryotes.</title>
        <authorList>
            <person name="Spang A."/>
            <person name="Saw J.H."/>
            <person name="Jorgensen S.L."/>
            <person name="Zaremba-Niedzwiedzka K."/>
            <person name="Martijn J."/>
            <person name="Lind A.E."/>
            <person name="van Eijk R."/>
            <person name="Schleper C."/>
            <person name="Guy L."/>
            <person name="Ettema T.J."/>
        </authorList>
    </citation>
    <scope>NUCLEOTIDE SEQUENCE</scope>
</reference>
<evidence type="ECO:0000313" key="1">
    <source>
        <dbReference type="EMBL" id="KKN79198.1"/>
    </source>
</evidence>
<comment type="caution">
    <text evidence="1">The sequence shown here is derived from an EMBL/GenBank/DDBJ whole genome shotgun (WGS) entry which is preliminary data.</text>
</comment>